<dbReference type="RefSeq" id="WP_116554686.1">
    <property type="nucleotide sequence ID" value="NZ_QCZG01000017.1"/>
</dbReference>
<dbReference type="GO" id="GO:0010181">
    <property type="term" value="F:FMN binding"/>
    <property type="evidence" value="ECO:0007669"/>
    <property type="project" value="InterPro"/>
</dbReference>
<comment type="caution">
    <text evidence="4">The sequence shown here is derived from an EMBL/GenBank/DDBJ whole genome shotgun (WGS) entry which is preliminary data.</text>
</comment>
<evidence type="ECO:0000256" key="1">
    <source>
        <dbReference type="ARBA" id="ARBA00022630"/>
    </source>
</evidence>
<evidence type="ECO:0000313" key="5">
    <source>
        <dbReference type="Proteomes" id="UP000245998"/>
    </source>
</evidence>
<keyword evidence="5" id="KW-1185">Reference proteome</keyword>
<dbReference type="InterPro" id="IPR051799">
    <property type="entry name" value="NADH_flavin_oxidoreductase"/>
</dbReference>
<organism evidence="4 5">
    <name type="scientific">Pueribacillus theae</name>
    <dbReference type="NCBI Taxonomy" id="2171751"/>
    <lineage>
        <taxon>Bacteria</taxon>
        <taxon>Bacillati</taxon>
        <taxon>Bacillota</taxon>
        <taxon>Bacilli</taxon>
        <taxon>Bacillales</taxon>
        <taxon>Bacillaceae</taxon>
        <taxon>Pueribacillus</taxon>
    </lineage>
</organism>
<proteinExistence type="predicted"/>
<dbReference type="CDD" id="cd02803">
    <property type="entry name" value="OYE_like_FMN_family"/>
    <property type="match status" value="1"/>
</dbReference>
<dbReference type="Pfam" id="PF00724">
    <property type="entry name" value="Oxidored_FMN"/>
    <property type="match status" value="1"/>
</dbReference>
<dbReference type="Gene3D" id="3.20.20.70">
    <property type="entry name" value="Aldolase class I"/>
    <property type="match status" value="1"/>
</dbReference>
<evidence type="ECO:0000313" key="4">
    <source>
        <dbReference type="EMBL" id="PWA11224.1"/>
    </source>
</evidence>
<keyword evidence="2" id="KW-0560">Oxidoreductase</keyword>
<gene>
    <name evidence="4" type="ORF">DCC39_09650</name>
</gene>
<dbReference type="Proteomes" id="UP000245998">
    <property type="component" value="Unassembled WGS sequence"/>
</dbReference>
<evidence type="ECO:0000259" key="3">
    <source>
        <dbReference type="Pfam" id="PF00724"/>
    </source>
</evidence>
<protein>
    <submittedName>
        <fullName evidence="4">NADH:flavin oxidoreductase</fullName>
    </submittedName>
</protein>
<dbReference type="InterPro" id="IPR001155">
    <property type="entry name" value="OxRdtase_FMN_N"/>
</dbReference>
<dbReference type="PANTHER" id="PTHR43656">
    <property type="entry name" value="BINDING OXIDOREDUCTASE, PUTATIVE (AFU_ORTHOLOGUE AFUA_2G08260)-RELATED"/>
    <property type="match status" value="1"/>
</dbReference>
<feature type="domain" description="NADH:flavin oxidoreductase/NADH oxidase N-terminal" evidence="3">
    <location>
        <begin position="7"/>
        <end position="343"/>
    </location>
</feature>
<sequence length="364" mass="39964">MTNAKVLFESVKLGSITLGNRVGLAPMTRVSASPEGLATEQMVSYYTKFARGGFGLIITEGVYPDDKYSQGYLNQPGIMNDEQVKAWKKVTDAVHKEDSKIVIQLMHAGALSQGNRFKESTLGPSAVQPKGEQLEMYFGKGAFPVPKEATKEEITEVTEGFVNAAKRAKEAGFDGIEIHGANGYILDQFLTDYMNQRTDEYGGSTENRVRLLVEVCKAVRDAVGKNFTVGIRISQGKVNDHTHKWANKEKDAEIIFGQLGQAGIDFIHVTEYEAWQPAFGDEGDSLAKLAKKYGKVPVIANGYLHDPNKAKEIVEKGEADVITLGRGALANGDWVNKVKNGETLEEFIPEKLLSPNAKIKDFEV</sequence>
<dbReference type="SUPFAM" id="SSF51395">
    <property type="entry name" value="FMN-linked oxidoreductases"/>
    <property type="match status" value="1"/>
</dbReference>
<accession>A0A2U1K202</accession>
<dbReference type="PANTHER" id="PTHR43656:SF2">
    <property type="entry name" value="BINDING OXIDOREDUCTASE, PUTATIVE (AFU_ORTHOLOGUE AFUA_2G08260)-RELATED"/>
    <property type="match status" value="1"/>
</dbReference>
<dbReference type="EMBL" id="QCZG01000017">
    <property type="protein sequence ID" value="PWA11224.1"/>
    <property type="molecule type" value="Genomic_DNA"/>
</dbReference>
<dbReference type="InterPro" id="IPR013785">
    <property type="entry name" value="Aldolase_TIM"/>
</dbReference>
<dbReference type="AlphaFoldDB" id="A0A2U1K202"/>
<name>A0A2U1K202_9BACI</name>
<keyword evidence="1" id="KW-0285">Flavoprotein</keyword>
<evidence type="ECO:0000256" key="2">
    <source>
        <dbReference type="ARBA" id="ARBA00023002"/>
    </source>
</evidence>
<dbReference type="OrthoDB" id="9772736at2"/>
<dbReference type="GO" id="GO:0016491">
    <property type="term" value="F:oxidoreductase activity"/>
    <property type="evidence" value="ECO:0007669"/>
    <property type="project" value="UniProtKB-KW"/>
</dbReference>
<reference evidence="4 5" key="1">
    <citation type="submission" date="2018-04" db="EMBL/GenBank/DDBJ databases">
        <title>Camelliibacillus theae gen. nov., sp. nov., isolated from Pu'er tea.</title>
        <authorList>
            <person name="Niu L."/>
        </authorList>
    </citation>
    <scope>NUCLEOTIDE SEQUENCE [LARGE SCALE GENOMIC DNA]</scope>
    <source>
        <strain evidence="4 5">T8</strain>
    </source>
</reference>